<feature type="domain" description="RNA polymerase sigma factor 70 region 4 type 2" evidence="8">
    <location>
        <begin position="119"/>
        <end position="170"/>
    </location>
</feature>
<dbReference type="Pfam" id="PF04542">
    <property type="entry name" value="Sigma70_r2"/>
    <property type="match status" value="1"/>
</dbReference>
<dbReference type="InterPro" id="IPR013324">
    <property type="entry name" value="RNA_pol_sigma_r3/r4-like"/>
</dbReference>
<evidence type="ECO:0000256" key="1">
    <source>
        <dbReference type="ARBA" id="ARBA00010641"/>
    </source>
</evidence>
<dbReference type="AlphaFoldDB" id="A0A9D1S226"/>
<dbReference type="SUPFAM" id="SSF88659">
    <property type="entry name" value="Sigma3 and sigma4 domains of RNA polymerase sigma factors"/>
    <property type="match status" value="1"/>
</dbReference>
<keyword evidence="3" id="KW-0805">Transcription regulation</keyword>
<sequence length="305" mass="33720">MDEPTPNPKDQRCSPDHLRAFTEHRAALFGAAYRVLGAVQDSEDAVQEAWLRWQKVDIAEVQSPRSYLLRIVSRTALNSLRTQQRRREDYPGPWLPEPISTDVDREPDQAAEIADDVSLALLVVLEALSPLERAAFVLREVFDLSYLEVADALDRSEDAVRKLVSRARSHVHQTPTHEAGAAATHRKLTEKLLEVSRGELPLEDFVSVLAPDVVLTTDAGGRAKAARNPIFGVEKVMRFTAGVLSTPEVAELSWELGTVNGRAAVIGHLSGTIDTVAWIEVDRGSVTRIDMIRNPSKLRAIIAQT</sequence>
<evidence type="ECO:0000256" key="4">
    <source>
        <dbReference type="ARBA" id="ARBA00023082"/>
    </source>
</evidence>
<comment type="similarity">
    <text evidence="1">Belongs to the sigma-70 factor family. ECF subfamily.</text>
</comment>
<comment type="subunit">
    <text evidence="2">Interacts transiently with the RNA polymerase catalytic core formed by RpoA, RpoB, RpoC and RpoZ (2 alpha, 1 beta, 1 beta' and 1 omega subunit) to form the RNA polymerase holoenzyme that can initiate transcription.</text>
</comment>
<evidence type="ECO:0000313" key="10">
    <source>
        <dbReference type="Proteomes" id="UP000824151"/>
    </source>
</evidence>
<dbReference type="GO" id="GO:0003677">
    <property type="term" value="F:DNA binding"/>
    <property type="evidence" value="ECO:0007669"/>
    <property type="project" value="InterPro"/>
</dbReference>
<dbReference type="GO" id="GO:0006352">
    <property type="term" value="P:DNA-templated transcription initiation"/>
    <property type="evidence" value="ECO:0007669"/>
    <property type="project" value="InterPro"/>
</dbReference>
<accession>A0A9D1S226</accession>
<dbReference type="InterPro" id="IPR052704">
    <property type="entry name" value="ECF_Sigma-70_Domain"/>
</dbReference>
<dbReference type="InterPro" id="IPR013325">
    <property type="entry name" value="RNA_pol_sigma_r2"/>
</dbReference>
<feature type="region of interest" description="Disordered" evidence="6">
    <location>
        <begin position="82"/>
        <end position="102"/>
    </location>
</feature>
<reference evidence="9" key="1">
    <citation type="journal article" date="2021" name="PeerJ">
        <title>Extensive microbial diversity within the chicken gut microbiome revealed by metagenomics and culture.</title>
        <authorList>
            <person name="Gilroy R."/>
            <person name="Ravi A."/>
            <person name="Getino M."/>
            <person name="Pursley I."/>
            <person name="Horton D.L."/>
            <person name="Alikhan N.F."/>
            <person name="Baker D."/>
            <person name="Gharbi K."/>
            <person name="Hall N."/>
            <person name="Watson M."/>
            <person name="Adriaenssens E.M."/>
            <person name="Foster-Nyarko E."/>
            <person name="Jarju S."/>
            <person name="Secka A."/>
            <person name="Antonio M."/>
            <person name="Oren A."/>
            <person name="Chaudhuri R.R."/>
            <person name="La Ragione R."/>
            <person name="Hildebrand F."/>
            <person name="Pallen M.J."/>
        </authorList>
    </citation>
    <scope>NUCLEOTIDE SEQUENCE</scope>
    <source>
        <strain evidence="9">ChiHejej3B27-3195</strain>
    </source>
</reference>
<evidence type="ECO:0000259" key="7">
    <source>
        <dbReference type="Pfam" id="PF04542"/>
    </source>
</evidence>
<keyword evidence="4" id="KW-0731">Sigma factor</keyword>
<evidence type="ECO:0000256" key="2">
    <source>
        <dbReference type="ARBA" id="ARBA00011344"/>
    </source>
</evidence>
<evidence type="ECO:0000256" key="5">
    <source>
        <dbReference type="ARBA" id="ARBA00023163"/>
    </source>
</evidence>
<dbReference type="PANTHER" id="PTHR30173:SF36">
    <property type="entry name" value="ECF RNA POLYMERASE SIGMA FACTOR SIGJ"/>
    <property type="match status" value="1"/>
</dbReference>
<name>A0A9D1S226_9MICC</name>
<dbReference type="Proteomes" id="UP000824151">
    <property type="component" value="Unassembled WGS sequence"/>
</dbReference>
<comment type="caution">
    <text evidence="9">The sequence shown here is derived from an EMBL/GenBank/DDBJ whole genome shotgun (WGS) entry which is preliminary data.</text>
</comment>
<feature type="domain" description="RNA polymerase sigma-70 region 2" evidence="7">
    <location>
        <begin position="21"/>
        <end position="86"/>
    </location>
</feature>
<dbReference type="Gene3D" id="1.10.10.10">
    <property type="entry name" value="Winged helix-like DNA-binding domain superfamily/Winged helix DNA-binding domain"/>
    <property type="match status" value="1"/>
</dbReference>
<protein>
    <submittedName>
        <fullName evidence="9">RNA polymerase sigma factor SigJ</fullName>
    </submittedName>
</protein>
<dbReference type="EMBL" id="DXGD01000151">
    <property type="protein sequence ID" value="HIW99330.1"/>
    <property type="molecule type" value="Genomic_DNA"/>
</dbReference>
<dbReference type="InterPro" id="IPR007627">
    <property type="entry name" value="RNA_pol_sigma70_r2"/>
</dbReference>
<reference evidence="9" key="2">
    <citation type="submission" date="2021-04" db="EMBL/GenBank/DDBJ databases">
        <authorList>
            <person name="Gilroy R."/>
        </authorList>
    </citation>
    <scope>NUCLEOTIDE SEQUENCE</scope>
    <source>
        <strain evidence="9">ChiHejej3B27-3195</strain>
    </source>
</reference>
<evidence type="ECO:0000259" key="8">
    <source>
        <dbReference type="Pfam" id="PF08281"/>
    </source>
</evidence>
<gene>
    <name evidence="9" type="primary">sigJ</name>
    <name evidence="9" type="ORF">H9871_04225</name>
</gene>
<dbReference type="Gene3D" id="1.10.1740.10">
    <property type="match status" value="1"/>
</dbReference>
<dbReference type="SUPFAM" id="SSF88946">
    <property type="entry name" value="Sigma2 domain of RNA polymerase sigma factors"/>
    <property type="match status" value="1"/>
</dbReference>
<dbReference type="PANTHER" id="PTHR30173">
    <property type="entry name" value="SIGMA 19 FACTOR"/>
    <property type="match status" value="1"/>
</dbReference>
<dbReference type="NCBIfam" id="TIGR02937">
    <property type="entry name" value="sigma70-ECF"/>
    <property type="match status" value="1"/>
</dbReference>
<evidence type="ECO:0000256" key="3">
    <source>
        <dbReference type="ARBA" id="ARBA00023015"/>
    </source>
</evidence>
<dbReference type="InterPro" id="IPR036388">
    <property type="entry name" value="WH-like_DNA-bd_sf"/>
</dbReference>
<dbReference type="InterPro" id="IPR014284">
    <property type="entry name" value="RNA_pol_sigma-70_dom"/>
</dbReference>
<keyword evidence="5" id="KW-0804">Transcription</keyword>
<dbReference type="Pfam" id="PF08281">
    <property type="entry name" value="Sigma70_r4_2"/>
    <property type="match status" value="1"/>
</dbReference>
<dbReference type="InterPro" id="IPR013249">
    <property type="entry name" value="RNA_pol_sigma70_r4_t2"/>
</dbReference>
<evidence type="ECO:0000256" key="6">
    <source>
        <dbReference type="SAM" id="MobiDB-lite"/>
    </source>
</evidence>
<dbReference type="NCBIfam" id="NF007214">
    <property type="entry name" value="PRK09636.1"/>
    <property type="match status" value="1"/>
</dbReference>
<dbReference type="InterPro" id="IPR032710">
    <property type="entry name" value="NTF2-like_dom_sf"/>
</dbReference>
<organism evidence="9 10">
    <name type="scientific">Candidatus Nesterenkonia stercoripullorum</name>
    <dbReference type="NCBI Taxonomy" id="2838701"/>
    <lineage>
        <taxon>Bacteria</taxon>
        <taxon>Bacillati</taxon>
        <taxon>Actinomycetota</taxon>
        <taxon>Actinomycetes</taxon>
        <taxon>Micrococcales</taxon>
        <taxon>Micrococcaceae</taxon>
        <taxon>Nesterenkonia</taxon>
    </lineage>
</organism>
<dbReference type="GO" id="GO:0016987">
    <property type="term" value="F:sigma factor activity"/>
    <property type="evidence" value="ECO:0007669"/>
    <property type="project" value="UniProtKB-KW"/>
</dbReference>
<evidence type="ECO:0000313" key="9">
    <source>
        <dbReference type="EMBL" id="HIW99330.1"/>
    </source>
</evidence>
<dbReference type="SUPFAM" id="SSF54427">
    <property type="entry name" value="NTF2-like"/>
    <property type="match status" value="1"/>
</dbReference>
<proteinExistence type="inferred from homology"/>